<reference evidence="2 3" key="1">
    <citation type="submission" date="2017-10" db="EMBL/GenBank/DDBJ databases">
        <title>Novel microbial diversity and functional potential in the marine mammal oral microbiome.</title>
        <authorList>
            <person name="Dudek N.K."/>
            <person name="Sun C.L."/>
            <person name="Burstein D."/>
            <person name="Kantor R.S."/>
            <person name="Aliaga Goltsman D.S."/>
            <person name="Bik E.M."/>
            <person name="Thomas B.C."/>
            <person name="Banfield J.F."/>
            <person name="Relman D.A."/>
        </authorList>
    </citation>
    <scope>NUCLEOTIDE SEQUENCE [LARGE SCALE GENOMIC DNA]</scope>
    <source>
        <strain evidence="2">DOLZORAL124_49_17</strain>
    </source>
</reference>
<organism evidence="2 3">
    <name type="scientific">candidate division KSB3 bacterium</name>
    <dbReference type="NCBI Taxonomy" id="2044937"/>
    <lineage>
        <taxon>Bacteria</taxon>
        <taxon>candidate division KSB3</taxon>
    </lineage>
</organism>
<name>A0A2G6EAT3_9BACT</name>
<dbReference type="GO" id="GO:0008233">
    <property type="term" value="F:peptidase activity"/>
    <property type="evidence" value="ECO:0007669"/>
    <property type="project" value="InterPro"/>
</dbReference>
<sequence>MVLMLSVVEGRDSLPVEVQHLLQAYPDHLLTVEDNIIYWHNGSKMVYDDGVKEKDFEMLLNYPDIEDQFSFMYPIGSAYHLPFPRNFDPGRIRYEPFFMNMYGWSAEEVQAKLVEVSWLPATVNKRIWITSVNNVHEKLQAISNELDRLPDEFKKYLIDIGGTFNWRAITGTERLSSHSFGIAIDINVKYANYWKWDNPDPDGEQSYRNQIPLEIVEIFEKYGFIWGGKWYHYDTMHFEYRPELLLRNFE</sequence>
<proteinExistence type="predicted"/>
<evidence type="ECO:0000313" key="3">
    <source>
        <dbReference type="Proteomes" id="UP000229740"/>
    </source>
</evidence>
<dbReference type="CDD" id="cd14845">
    <property type="entry name" value="L-Ala-D-Glu_peptidase_like"/>
    <property type="match status" value="1"/>
</dbReference>
<dbReference type="EMBL" id="PDPS01000021">
    <property type="protein sequence ID" value="PID58952.1"/>
    <property type="molecule type" value="Genomic_DNA"/>
</dbReference>
<dbReference type="Pfam" id="PF13539">
    <property type="entry name" value="Peptidase_M15_4"/>
    <property type="match status" value="1"/>
</dbReference>
<feature type="domain" description="Peptidase M15C" evidence="1">
    <location>
        <begin position="170"/>
        <end position="240"/>
    </location>
</feature>
<evidence type="ECO:0000313" key="2">
    <source>
        <dbReference type="EMBL" id="PID58952.1"/>
    </source>
</evidence>
<dbReference type="AlphaFoldDB" id="A0A2G6EAT3"/>
<gene>
    <name evidence="2" type="ORF">CSB45_02055</name>
</gene>
<dbReference type="InterPro" id="IPR039561">
    <property type="entry name" value="Peptidase_M15C"/>
</dbReference>
<dbReference type="Gene3D" id="3.30.1380.10">
    <property type="match status" value="1"/>
</dbReference>
<evidence type="ECO:0000259" key="1">
    <source>
        <dbReference type="Pfam" id="PF13539"/>
    </source>
</evidence>
<dbReference type="Proteomes" id="UP000229740">
    <property type="component" value="Unassembled WGS sequence"/>
</dbReference>
<dbReference type="SUPFAM" id="SSF55166">
    <property type="entry name" value="Hedgehog/DD-peptidase"/>
    <property type="match status" value="1"/>
</dbReference>
<accession>A0A2G6EAT3</accession>
<comment type="caution">
    <text evidence="2">The sequence shown here is derived from an EMBL/GenBank/DDBJ whole genome shotgun (WGS) entry which is preliminary data.</text>
</comment>
<dbReference type="InterPro" id="IPR009045">
    <property type="entry name" value="Zn_M74/Hedgehog-like"/>
</dbReference>
<protein>
    <recommendedName>
        <fullName evidence="1">Peptidase M15C domain-containing protein</fullName>
    </recommendedName>
</protein>